<feature type="compositionally biased region" description="Polar residues" evidence="1">
    <location>
        <begin position="133"/>
        <end position="143"/>
    </location>
</feature>
<name>A0AAD4MTL3_9BILA</name>
<evidence type="ECO:0000256" key="1">
    <source>
        <dbReference type="SAM" id="MobiDB-lite"/>
    </source>
</evidence>
<dbReference type="Proteomes" id="UP001201812">
    <property type="component" value="Unassembled WGS sequence"/>
</dbReference>
<evidence type="ECO:0000313" key="5">
    <source>
        <dbReference type="Proteomes" id="UP001201812"/>
    </source>
</evidence>
<dbReference type="AlphaFoldDB" id="A0AAD4MTL3"/>
<feature type="compositionally biased region" description="Basic and acidic residues" evidence="1">
    <location>
        <begin position="19"/>
        <end position="30"/>
    </location>
</feature>
<proteinExistence type="predicted"/>
<keyword evidence="2" id="KW-0472">Membrane</keyword>
<keyword evidence="5" id="KW-1185">Reference proteome</keyword>
<keyword evidence="2" id="KW-1133">Transmembrane helix</keyword>
<protein>
    <submittedName>
        <fullName evidence="4">Uncharacterized protein</fullName>
    </submittedName>
</protein>
<gene>
    <name evidence="3" type="ORF">DdX_16161</name>
    <name evidence="4" type="ORF">DdX_16165</name>
</gene>
<feature type="region of interest" description="Disordered" evidence="1">
    <location>
        <begin position="122"/>
        <end position="159"/>
    </location>
</feature>
<evidence type="ECO:0000313" key="4">
    <source>
        <dbReference type="EMBL" id="KAI1701333.1"/>
    </source>
</evidence>
<feature type="compositionally biased region" description="Polar residues" evidence="1">
    <location>
        <begin position="1"/>
        <end position="18"/>
    </location>
</feature>
<feature type="transmembrane region" description="Helical" evidence="2">
    <location>
        <begin position="102"/>
        <end position="118"/>
    </location>
</feature>
<evidence type="ECO:0000313" key="3">
    <source>
        <dbReference type="EMBL" id="KAI1701329.1"/>
    </source>
</evidence>
<dbReference type="EMBL" id="JAKKPZ010000121">
    <property type="protein sequence ID" value="KAI1701333.1"/>
    <property type="molecule type" value="Genomic_DNA"/>
</dbReference>
<accession>A0AAD4MTL3</accession>
<feature type="region of interest" description="Disordered" evidence="1">
    <location>
        <begin position="1"/>
        <end position="30"/>
    </location>
</feature>
<sequence length="159" mass="18363">MRTNSKNSDATSPKSSSYNKEKRFKADIRSDQLNRTMEQFQYACDNPHKFDSYEEYRNAHSKAGTEFVKSSEYSKKQFVNLCNVAKYHPKIHAKIARRRNKAIYLILGIVAHWIYTLVQRKRSQPESTPPNPTGNYSNLNSLSPIKAENDLDKQPAYGL</sequence>
<comment type="caution">
    <text evidence="4">The sequence shown here is derived from an EMBL/GenBank/DDBJ whole genome shotgun (WGS) entry which is preliminary data.</text>
</comment>
<organism evidence="4 5">
    <name type="scientific">Ditylenchus destructor</name>
    <dbReference type="NCBI Taxonomy" id="166010"/>
    <lineage>
        <taxon>Eukaryota</taxon>
        <taxon>Metazoa</taxon>
        <taxon>Ecdysozoa</taxon>
        <taxon>Nematoda</taxon>
        <taxon>Chromadorea</taxon>
        <taxon>Rhabditida</taxon>
        <taxon>Tylenchina</taxon>
        <taxon>Tylenchomorpha</taxon>
        <taxon>Sphaerularioidea</taxon>
        <taxon>Anguinidae</taxon>
        <taxon>Anguininae</taxon>
        <taxon>Ditylenchus</taxon>
    </lineage>
</organism>
<keyword evidence="2" id="KW-0812">Transmembrane</keyword>
<dbReference type="EMBL" id="JAKKPZ010000121">
    <property type="protein sequence ID" value="KAI1701329.1"/>
    <property type="molecule type" value="Genomic_DNA"/>
</dbReference>
<evidence type="ECO:0000256" key="2">
    <source>
        <dbReference type="SAM" id="Phobius"/>
    </source>
</evidence>
<reference evidence="4" key="1">
    <citation type="submission" date="2022-01" db="EMBL/GenBank/DDBJ databases">
        <title>Genome Sequence Resource for Two Populations of Ditylenchus destructor, the Migratory Endoparasitic Phytonematode.</title>
        <authorList>
            <person name="Zhang H."/>
            <person name="Lin R."/>
            <person name="Xie B."/>
        </authorList>
    </citation>
    <scope>NUCLEOTIDE SEQUENCE</scope>
    <source>
        <strain evidence="4">BazhouSP</strain>
    </source>
</reference>